<evidence type="ECO:0000256" key="17">
    <source>
        <dbReference type="ARBA" id="ARBA00023170"/>
    </source>
</evidence>
<evidence type="ECO:0000256" key="1">
    <source>
        <dbReference type="ARBA" id="ARBA00004162"/>
    </source>
</evidence>
<proteinExistence type="inferred from homology"/>
<dbReference type="InterPro" id="IPR011009">
    <property type="entry name" value="Kinase-like_dom_sf"/>
</dbReference>
<evidence type="ECO:0000256" key="21">
    <source>
        <dbReference type="PROSITE-ProRule" id="PRU10141"/>
    </source>
</evidence>
<dbReference type="InterPro" id="IPR001245">
    <property type="entry name" value="Ser-Thr/Tyr_kinase_cat_dom"/>
</dbReference>
<keyword evidence="17" id="KW-0675">Receptor</keyword>
<keyword evidence="6" id="KW-0597">Phosphoprotein</keyword>
<evidence type="ECO:0000256" key="10">
    <source>
        <dbReference type="ARBA" id="ARBA00022729"/>
    </source>
</evidence>
<evidence type="ECO:0000256" key="11">
    <source>
        <dbReference type="ARBA" id="ARBA00022737"/>
    </source>
</evidence>
<evidence type="ECO:0000256" key="14">
    <source>
        <dbReference type="ARBA" id="ARBA00022840"/>
    </source>
</evidence>
<evidence type="ECO:0000256" key="5">
    <source>
        <dbReference type="ARBA" id="ARBA00022527"/>
    </source>
</evidence>
<keyword evidence="11" id="KW-0677">Repeat</keyword>
<reference evidence="24 25" key="1">
    <citation type="journal article" date="2013" name="Nat. Genet.">
        <title>The high-quality draft genome of peach (Prunus persica) identifies unique patterns of genetic diversity, domestication and genome evolution.</title>
        <authorList>
            <consortium name="International Peach Genome Initiative"/>
            <person name="Verde I."/>
            <person name="Abbott A.G."/>
            <person name="Scalabrin S."/>
            <person name="Jung S."/>
            <person name="Shu S."/>
            <person name="Marroni F."/>
            <person name="Zhebentyayeva T."/>
            <person name="Dettori M.T."/>
            <person name="Grimwood J."/>
            <person name="Cattonaro F."/>
            <person name="Zuccolo A."/>
            <person name="Rossini L."/>
            <person name="Jenkins J."/>
            <person name="Vendramin E."/>
            <person name="Meisel L.A."/>
            <person name="Decroocq V."/>
            <person name="Sosinski B."/>
            <person name="Prochnik S."/>
            <person name="Mitros T."/>
            <person name="Policriti A."/>
            <person name="Cipriani G."/>
            <person name="Dondini L."/>
            <person name="Ficklin S."/>
            <person name="Goodstein D.M."/>
            <person name="Xuan P."/>
            <person name="Del Fabbro C."/>
            <person name="Aramini V."/>
            <person name="Copetti D."/>
            <person name="Gonzalez S."/>
            <person name="Horner D.S."/>
            <person name="Falchi R."/>
            <person name="Lucas S."/>
            <person name="Mica E."/>
            <person name="Maldonado J."/>
            <person name="Lazzari B."/>
            <person name="Bielenberg D."/>
            <person name="Pirona R."/>
            <person name="Miculan M."/>
            <person name="Barakat A."/>
            <person name="Testolin R."/>
            <person name="Stella A."/>
            <person name="Tartarini S."/>
            <person name="Tonutti P."/>
            <person name="Arus P."/>
            <person name="Orellana A."/>
            <person name="Wells C."/>
            <person name="Main D."/>
            <person name="Vizzotto G."/>
            <person name="Silva H."/>
            <person name="Salamini F."/>
            <person name="Schmutz J."/>
            <person name="Morgante M."/>
            <person name="Rokhsar D.S."/>
        </authorList>
    </citation>
    <scope>NUCLEOTIDE SEQUENCE [LARGE SCALE GENOMIC DNA]</scope>
    <source>
        <strain evidence="25">cv. Nemared</strain>
    </source>
</reference>
<dbReference type="PROSITE" id="PS50011">
    <property type="entry name" value="PROTEIN_KINASE_DOM"/>
    <property type="match status" value="1"/>
</dbReference>
<evidence type="ECO:0000256" key="15">
    <source>
        <dbReference type="ARBA" id="ARBA00022989"/>
    </source>
</evidence>
<dbReference type="Pfam" id="PF13855">
    <property type="entry name" value="LRR_8"/>
    <property type="match status" value="2"/>
</dbReference>
<dbReference type="InterPro" id="IPR051809">
    <property type="entry name" value="Plant_receptor-like_S/T_kinase"/>
</dbReference>
<evidence type="ECO:0000256" key="4">
    <source>
        <dbReference type="ARBA" id="ARBA00022475"/>
    </source>
</evidence>
<evidence type="ECO:0000256" key="18">
    <source>
        <dbReference type="ARBA" id="ARBA00023180"/>
    </source>
</evidence>
<dbReference type="FunFam" id="3.30.200.20:FF:000432">
    <property type="entry name" value="LRR receptor-like serine/threonine-protein kinase EFR"/>
    <property type="match status" value="1"/>
</dbReference>
<keyword evidence="25" id="KW-1185">Reference proteome</keyword>
<keyword evidence="4" id="KW-1003">Cell membrane</keyword>
<dbReference type="EMBL" id="CM007652">
    <property type="protein sequence ID" value="ONI22233.1"/>
    <property type="molecule type" value="Genomic_DNA"/>
</dbReference>
<dbReference type="SUPFAM" id="SSF52058">
    <property type="entry name" value="L domain-like"/>
    <property type="match status" value="2"/>
</dbReference>
<evidence type="ECO:0000313" key="25">
    <source>
        <dbReference type="Proteomes" id="UP000006882"/>
    </source>
</evidence>
<evidence type="ECO:0000259" key="23">
    <source>
        <dbReference type="PROSITE" id="PS50011"/>
    </source>
</evidence>
<evidence type="ECO:0000256" key="8">
    <source>
        <dbReference type="ARBA" id="ARBA00022679"/>
    </source>
</evidence>
<keyword evidence="14 21" id="KW-0067">ATP-binding</keyword>
<evidence type="ECO:0000256" key="12">
    <source>
        <dbReference type="ARBA" id="ARBA00022741"/>
    </source>
</evidence>
<evidence type="ECO:0000256" key="2">
    <source>
        <dbReference type="ARBA" id="ARBA00008684"/>
    </source>
</evidence>
<comment type="catalytic activity">
    <reaction evidence="19">
        <text>L-threonyl-[protein] + ATP = O-phospho-L-threonyl-[protein] + ADP + H(+)</text>
        <dbReference type="Rhea" id="RHEA:46608"/>
        <dbReference type="Rhea" id="RHEA-COMP:11060"/>
        <dbReference type="Rhea" id="RHEA-COMP:11605"/>
        <dbReference type="ChEBI" id="CHEBI:15378"/>
        <dbReference type="ChEBI" id="CHEBI:30013"/>
        <dbReference type="ChEBI" id="CHEBI:30616"/>
        <dbReference type="ChEBI" id="CHEBI:61977"/>
        <dbReference type="ChEBI" id="CHEBI:456216"/>
        <dbReference type="EC" id="2.7.11.1"/>
    </reaction>
</comment>
<keyword evidence="9 22" id="KW-0812">Transmembrane</keyword>
<feature type="domain" description="Protein kinase" evidence="23">
    <location>
        <begin position="707"/>
        <end position="984"/>
    </location>
</feature>
<keyword evidence="18" id="KW-0325">Glycoprotein</keyword>
<sequence length="1030" mass="113381">MGFEKLISVLFVSYFCILHVFILHSCLALRLSGNETDRLALLEIKASITNDPLGALTSWNETNHFCNWRGVTCGRRHKRVTILDLEFLKLSGSLSPHVGNMSFLRGIYLNNNNLSHRIPPEIGRLSRLQDIVWENNSLSGEIPSNLSHCSRLFRIAFAGNFLEGRLPAELGTLSKLRTISVHYNKLTGSIPYTFANLSSLELVTAASNNFYGSIPDIFGRLTNFKQLGLGSNNLSGVIPPSLLNLSSISALAVSENKIQGTLPRNLGIVFPSLEHLNVGNNQFSGTIPVSLSNASNLNYLGLQVSNFVGQVPSLKNLKHLNTLNLAYNNLGSGEIGGDLGFLCDLTNATRLQRLLIDTNNFGGMLPQCIANLSSSLFLFHVSTNKITGSIPNAIGNLHNLESVWMSENRFSGHIPLDIGKLQNLYEIDIASNSLSGNIPSTFGNLSQLGELHLYSNNLQANIPSSFVGCHNLKLLFLEDNNLSGIIPPQIIAHSSYLGLDLSQNRLTGSLPVEIGNLINLEYLNVSQNMLSGDIPASLSSCIMIEYLDLQGNFFQGTIPSSLGSLRGIKALDLSGNNLSGMIPEFLEHFEVLQLLNLSDNNFEGMVPMKGVFKNATATSVRGNSKLCGGIPEFQLPKCKLQHSNKRGLSPTMKLKISLVCAVLGVTFTLAFLYFRYSRRAKKDPTSSDSEKFITVSYQSLLKSTDGFSSANLIGMGSFGSVYKGVLERAETTIAIKVLNLVHRGAYKSFTAECEALKNIRHRNLVKVLSACSGSDYQGNDFKALIYEFMVNGSLDEWLHPTQKIGEINERPKSLTFCERLNIVIDVAMALDYLHHHCETPIVHCDLKPSNILLDEDMVGHVGDFGLARFLIKPFENSSGYQSSSIGVKGTIGYTPPEYGMGHEVWTQGDVYSYGILLLEMFTGKRPTDDMFQGTSNLHGFVKEALPEQVIEIVDPVLVQEKVDREMSSANNRLNEDSKSAHIRIEESWISVLEIGVACSAELPRERLDITDAMAEMCRIRNKLRANKICQ</sequence>
<dbReference type="Proteomes" id="UP000006882">
    <property type="component" value="Chromosome G2"/>
</dbReference>
<dbReference type="InterPro" id="IPR008271">
    <property type="entry name" value="Ser/Thr_kinase_AS"/>
</dbReference>
<dbReference type="PANTHER" id="PTHR27008">
    <property type="entry name" value="OS04G0122200 PROTEIN"/>
    <property type="match status" value="1"/>
</dbReference>
<evidence type="ECO:0000256" key="9">
    <source>
        <dbReference type="ARBA" id="ARBA00022692"/>
    </source>
</evidence>
<dbReference type="EC" id="2.7.11.1" evidence="3"/>
<dbReference type="SUPFAM" id="SSF56112">
    <property type="entry name" value="Protein kinase-like (PK-like)"/>
    <property type="match status" value="1"/>
</dbReference>
<dbReference type="InterPro" id="IPR003591">
    <property type="entry name" value="Leu-rich_rpt_typical-subtyp"/>
</dbReference>
<dbReference type="eggNOG" id="ENOG502QPYS">
    <property type="taxonomic scope" value="Eukaryota"/>
</dbReference>
<dbReference type="Gene3D" id="3.30.200.20">
    <property type="entry name" value="Phosphorylase Kinase, domain 1"/>
    <property type="match status" value="1"/>
</dbReference>
<keyword evidence="15 22" id="KW-1133">Transmembrane helix</keyword>
<dbReference type="InterPro" id="IPR001611">
    <property type="entry name" value="Leu-rich_rpt"/>
</dbReference>
<dbReference type="PROSITE" id="PS00107">
    <property type="entry name" value="PROTEIN_KINASE_ATP"/>
    <property type="match status" value="1"/>
</dbReference>
<dbReference type="Gene3D" id="1.10.510.10">
    <property type="entry name" value="Transferase(Phosphotransferase) domain 1"/>
    <property type="match status" value="1"/>
</dbReference>
<comment type="similarity">
    <text evidence="2">Belongs to the protein kinase superfamily. Ser/Thr protein kinase family.</text>
</comment>
<gene>
    <name evidence="24" type="ORF">PRUPE_2G116000</name>
</gene>
<feature type="binding site" evidence="21">
    <location>
        <position position="736"/>
    </location>
    <ligand>
        <name>ATP</name>
        <dbReference type="ChEBI" id="CHEBI:30616"/>
    </ligand>
</feature>
<keyword evidence="12 21" id="KW-0547">Nucleotide-binding</keyword>
<dbReference type="Pfam" id="PF07714">
    <property type="entry name" value="PK_Tyr_Ser-Thr"/>
    <property type="match status" value="1"/>
</dbReference>
<comment type="catalytic activity">
    <reaction evidence="20">
        <text>L-seryl-[protein] + ATP = O-phospho-L-seryl-[protein] + ADP + H(+)</text>
        <dbReference type="Rhea" id="RHEA:17989"/>
        <dbReference type="Rhea" id="RHEA-COMP:9863"/>
        <dbReference type="Rhea" id="RHEA-COMP:11604"/>
        <dbReference type="ChEBI" id="CHEBI:15378"/>
        <dbReference type="ChEBI" id="CHEBI:29999"/>
        <dbReference type="ChEBI" id="CHEBI:30616"/>
        <dbReference type="ChEBI" id="CHEBI:83421"/>
        <dbReference type="ChEBI" id="CHEBI:456216"/>
        <dbReference type="EC" id="2.7.11.1"/>
    </reaction>
</comment>
<protein>
    <recommendedName>
        <fullName evidence="3">non-specific serine/threonine protein kinase</fullName>
        <ecNumber evidence="3">2.7.11.1</ecNumber>
    </recommendedName>
</protein>
<evidence type="ECO:0000256" key="3">
    <source>
        <dbReference type="ARBA" id="ARBA00012513"/>
    </source>
</evidence>
<evidence type="ECO:0000256" key="19">
    <source>
        <dbReference type="ARBA" id="ARBA00047899"/>
    </source>
</evidence>
<comment type="subcellular location">
    <subcellularLocation>
        <location evidence="1">Cell membrane</location>
        <topology evidence="1">Single-pass membrane protein</topology>
    </subcellularLocation>
</comment>
<dbReference type="GO" id="GO:0005524">
    <property type="term" value="F:ATP binding"/>
    <property type="evidence" value="ECO:0007669"/>
    <property type="project" value="UniProtKB-UniRule"/>
</dbReference>
<keyword evidence="16 22" id="KW-0472">Membrane</keyword>
<keyword evidence="8" id="KW-0808">Transferase</keyword>
<keyword evidence="10" id="KW-0732">Signal</keyword>
<accession>A0A251QEQ0</accession>
<evidence type="ECO:0000256" key="16">
    <source>
        <dbReference type="ARBA" id="ARBA00023136"/>
    </source>
</evidence>
<dbReference type="FunFam" id="3.80.10.10:FF:000095">
    <property type="entry name" value="LRR receptor-like serine/threonine-protein kinase GSO1"/>
    <property type="match status" value="1"/>
</dbReference>
<dbReference type="Gene3D" id="3.80.10.10">
    <property type="entry name" value="Ribonuclease Inhibitor"/>
    <property type="match status" value="4"/>
</dbReference>
<dbReference type="Gramene" id="ONI22233">
    <property type="protein sequence ID" value="ONI22233"/>
    <property type="gene ID" value="PRUPE_2G116000"/>
</dbReference>
<dbReference type="SMART" id="SM00220">
    <property type="entry name" value="S_TKc"/>
    <property type="match status" value="1"/>
</dbReference>
<dbReference type="FunFam" id="1.10.510.10:FF:000358">
    <property type="entry name" value="Putative leucine-rich repeat receptor-like serine/threonine-protein kinase"/>
    <property type="match status" value="1"/>
</dbReference>
<evidence type="ECO:0000256" key="6">
    <source>
        <dbReference type="ARBA" id="ARBA00022553"/>
    </source>
</evidence>
<dbReference type="InterPro" id="IPR017441">
    <property type="entry name" value="Protein_kinase_ATP_BS"/>
</dbReference>
<evidence type="ECO:0000256" key="20">
    <source>
        <dbReference type="ARBA" id="ARBA00048679"/>
    </source>
</evidence>
<dbReference type="InterPro" id="IPR032675">
    <property type="entry name" value="LRR_dom_sf"/>
</dbReference>
<evidence type="ECO:0000313" key="24">
    <source>
        <dbReference type="EMBL" id="ONI22233.1"/>
    </source>
</evidence>
<evidence type="ECO:0000256" key="7">
    <source>
        <dbReference type="ARBA" id="ARBA00022614"/>
    </source>
</evidence>
<dbReference type="SMART" id="SM00369">
    <property type="entry name" value="LRR_TYP"/>
    <property type="match status" value="9"/>
</dbReference>
<feature type="transmembrane region" description="Helical" evidence="22">
    <location>
        <begin position="6"/>
        <end position="29"/>
    </location>
</feature>
<keyword evidence="7" id="KW-0433">Leucine-rich repeat</keyword>
<evidence type="ECO:0000256" key="13">
    <source>
        <dbReference type="ARBA" id="ARBA00022777"/>
    </source>
</evidence>
<dbReference type="FunFam" id="3.80.10.10:FF:000317">
    <property type="entry name" value="Inactive leucine-rich repeat receptor-like protein kinase"/>
    <property type="match status" value="1"/>
</dbReference>
<dbReference type="InterPro" id="IPR000719">
    <property type="entry name" value="Prot_kinase_dom"/>
</dbReference>
<keyword evidence="5" id="KW-0723">Serine/threonine-protein kinase</keyword>
<dbReference type="PROSITE" id="PS00108">
    <property type="entry name" value="PROTEIN_KINASE_ST"/>
    <property type="match status" value="1"/>
</dbReference>
<dbReference type="PANTHER" id="PTHR27008:SF577">
    <property type="entry name" value="PROTEIN KINASE DOMAIN-CONTAINING PROTEIN"/>
    <property type="match status" value="1"/>
</dbReference>
<dbReference type="GO" id="GO:0005886">
    <property type="term" value="C:plasma membrane"/>
    <property type="evidence" value="ECO:0007669"/>
    <property type="project" value="UniProtKB-SubCell"/>
</dbReference>
<dbReference type="FunFam" id="3.80.10.10:FF:000129">
    <property type="entry name" value="Leucine-rich repeat receptor-like kinase"/>
    <property type="match status" value="1"/>
</dbReference>
<dbReference type="AlphaFoldDB" id="A0A251QEQ0"/>
<dbReference type="Pfam" id="PF08263">
    <property type="entry name" value="LRRNT_2"/>
    <property type="match status" value="1"/>
</dbReference>
<dbReference type="Pfam" id="PF00560">
    <property type="entry name" value="LRR_1"/>
    <property type="match status" value="6"/>
</dbReference>
<dbReference type="GO" id="GO:0004674">
    <property type="term" value="F:protein serine/threonine kinase activity"/>
    <property type="evidence" value="ECO:0007669"/>
    <property type="project" value="UniProtKB-KW"/>
</dbReference>
<name>A0A251QEQ0_PRUPE</name>
<keyword evidence="13" id="KW-0418">Kinase</keyword>
<organism evidence="24 25">
    <name type="scientific">Prunus persica</name>
    <name type="common">Peach</name>
    <name type="synonym">Amygdalus persica</name>
    <dbReference type="NCBI Taxonomy" id="3760"/>
    <lineage>
        <taxon>Eukaryota</taxon>
        <taxon>Viridiplantae</taxon>
        <taxon>Streptophyta</taxon>
        <taxon>Embryophyta</taxon>
        <taxon>Tracheophyta</taxon>
        <taxon>Spermatophyta</taxon>
        <taxon>Magnoliopsida</taxon>
        <taxon>eudicotyledons</taxon>
        <taxon>Gunneridae</taxon>
        <taxon>Pentapetalae</taxon>
        <taxon>rosids</taxon>
        <taxon>fabids</taxon>
        <taxon>Rosales</taxon>
        <taxon>Rosaceae</taxon>
        <taxon>Amygdaloideae</taxon>
        <taxon>Amygdaleae</taxon>
        <taxon>Prunus</taxon>
    </lineage>
</organism>
<dbReference type="InterPro" id="IPR013210">
    <property type="entry name" value="LRR_N_plant-typ"/>
</dbReference>
<evidence type="ECO:0000256" key="22">
    <source>
        <dbReference type="SAM" id="Phobius"/>
    </source>
</evidence>